<accession>A0A6C0EZR7</accession>
<evidence type="ECO:0000256" key="1">
    <source>
        <dbReference type="SAM" id="MobiDB-lite"/>
    </source>
</evidence>
<evidence type="ECO:0000313" key="2">
    <source>
        <dbReference type="EMBL" id="QHT33769.1"/>
    </source>
</evidence>
<proteinExistence type="predicted"/>
<feature type="region of interest" description="Disordered" evidence="1">
    <location>
        <begin position="269"/>
        <end position="288"/>
    </location>
</feature>
<name>A0A6C0EZR7_9ZZZZ</name>
<organism evidence="2">
    <name type="scientific">viral metagenome</name>
    <dbReference type="NCBI Taxonomy" id="1070528"/>
    <lineage>
        <taxon>unclassified sequences</taxon>
        <taxon>metagenomes</taxon>
        <taxon>organismal metagenomes</taxon>
    </lineage>
</organism>
<sequence length="671" mass="75868">MSSILNNVYETESTLAGAYFDGGRNATQSNVIPCTGFQQKILNNNNTGFPQDTTRRESNQTDFFISPLSGQSLKKESFHDNMVPFIKNKNQQNFTNNSYTNVLGRHTGNDENYRPKKKEIKPFFDITPNNTYVYGSPSFTETIGTDRYIPSQKRQGEKPVPAIRVGPGLAAGFTAEPVGGLNQANARDYVLPKSIDETRVLTNPKLSYEGRIVAGLKSGQRGLQAKPVKHRPERYYNSTPERGVLSSAVKASQLRQKFYMKPTNKQNQKSYYGGLGNSDISKPRKEGAYRKSTKNNYMAPTPRNAYREDAWIFNDAAISDGVGDYGKNSIENKANERDTTQDRFHINNLTTTVKKIITPIIDFFKRTRKENFIGNIRPEGNMNAAMPSKQTVYDPNDIARTTMKEQNIDNDYIGQLKAENKGTTYDPNDIARTTIKEQNIHNITPYINMNPQQPRSTRIYDPEDIAKTTLKEVTIDNDYLGIVGNQQTLKAGGYTSTNVDMKNTNRQFMTDWYYQGIADGETGTGTGRGYLAASYDAKNTNRQFLNDWEWEGPAKSIVNSPMKYDDMYNAHMNPNREEISVGREPTPESVKLGAGMDLVNIEHRRIEGDQINIRDPAETFLYTAPPQKNDYGLTRVKSKLPEETNRMRIEPDILNAFRENPYTQSLSSSVY</sequence>
<dbReference type="EMBL" id="MN738978">
    <property type="protein sequence ID" value="QHT33769.1"/>
    <property type="molecule type" value="Genomic_DNA"/>
</dbReference>
<protein>
    <submittedName>
        <fullName evidence="2">Uncharacterized protein</fullName>
    </submittedName>
</protein>
<dbReference type="AlphaFoldDB" id="A0A6C0EZR7"/>
<reference evidence="2" key="1">
    <citation type="journal article" date="2020" name="Nature">
        <title>Giant virus diversity and host interactions through global metagenomics.</title>
        <authorList>
            <person name="Schulz F."/>
            <person name="Roux S."/>
            <person name="Paez-Espino D."/>
            <person name="Jungbluth S."/>
            <person name="Walsh D.A."/>
            <person name="Denef V.J."/>
            <person name="McMahon K.D."/>
            <person name="Konstantinidis K.T."/>
            <person name="Eloe-Fadrosh E.A."/>
            <person name="Kyrpides N.C."/>
            <person name="Woyke T."/>
        </authorList>
    </citation>
    <scope>NUCLEOTIDE SEQUENCE</scope>
    <source>
        <strain evidence="2">GVMAG-M-3300009161-52</strain>
    </source>
</reference>